<evidence type="ECO:0000259" key="4">
    <source>
        <dbReference type="PROSITE" id="PS50192"/>
    </source>
</evidence>
<dbReference type="EMBL" id="DOOG01000054">
    <property type="protein sequence ID" value="HBU97429.1"/>
    <property type="molecule type" value="Genomic_DNA"/>
</dbReference>
<dbReference type="PANTHER" id="PTHR32089">
    <property type="entry name" value="METHYL-ACCEPTING CHEMOTAXIS PROTEIN MCPB"/>
    <property type="match status" value="1"/>
</dbReference>
<evidence type="ECO:0000256" key="1">
    <source>
        <dbReference type="ARBA" id="ARBA00004429"/>
    </source>
</evidence>
<evidence type="ECO:0000256" key="2">
    <source>
        <dbReference type="ARBA" id="ARBA00022519"/>
    </source>
</evidence>
<dbReference type="SUPFAM" id="SSF58104">
    <property type="entry name" value="Methyl-accepting chemotaxis protein (MCP) signaling domain"/>
    <property type="match status" value="1"/>
</dbReference>
<protein>
    <submittedName>
        <fullName evidence="5">Methyl-accepting chemotaxis protein</fullName>
    </submittedName>
</protein>
<evidence type="ECO:0000313" key="6">
    <source>
        <dbReference type="Proteomes" id="UP000264753"/>
    </source>
</evidence>
<dbReference type="AlphaFoldDB" id="A0A358HQF8"/>
<name>A0A358HQF8_9PROT</name>
<dbReference type="GO" id="GO:0005886">
    <property type="term" value="C:plasma membrane"/>
    <property type="evidence" value="ECO:0007669"/>
    <property type="project" value="UniProtKB-SubCell"/>
</dbReference>
<comment type="caution">
    <text evidence="5">The sequence shown here is derived from an EMBL/GenBank/DDBJ whole genome shotgun (WGS) entry which is preliminary data.</text>
</comment>
<sequence>IQEETGKTVTSISDIASVITRITDMTNTISDAVQQQSEATDEIAQNVEQAAIGTQEVSSNIERVSGTVSETDQAAHLVLAVADELGGLSVDLRTEVDKFLSDIRAS</sequence>
<dbReference type="InterPro" id="IPR000727">
    <property type="entry name" value="T_SNARE_dom"/>
</dbReference>
<accession>A0A358HQF8</accession>
<gene>
    <name evidence="5" type="ORF">DEF21_05935</name>
</gene>
<dbReference type="PANTHER" id="PTHR32089:SF112">
    <property type="entry name" value="LYSOZYME-LIKE PROTEIN-RELATED"/>
    <property type="match status" value="1"/>
</dbReference>
<keyword evidence="2" id="KW-1003">Cell membrane</keyword>
<reference evidence="5 6" key="1">
    <citation type="journal article" date="2018" name="Nat. Biotechnol.">
        <title>A standardized bacterial taxonomy based on genome phylogeny substantially revises the tree of life.</title>
        <authorList>
            <person name="Parks D.H."/>
            <person name="Chuvochina M."/>
            <person name="Waite D.W."/>
            <person name="Rinke C."/>
            <person name="Skarshewski A."/>
            <person name="Chaumeil P.A."/>
            <person name="Hugenholtz P."/>
        </authorList>
    </citation>
    <scope>NUCLEOTIDE SEQUENCE [LARGE SCALE GENOMIC DNA]</scope>
    <source>
        <strain evidence="5">UBA8707</strain>
    </source>
</reference>
<dbReference type="PROSITE" id="PS50192">
    <property type="entry name" value="T_SNARE"/>
    <property type="match status" value="1"/>
</dbReference>
<proteinExistence type="inferred from homology"/>
<comment type="subcellular location">
    <subcellularLocation>
        <location evidence="1">Cell inner membrane</location>
        <topology evidence="1">Multi-pass membrane protein</topology>
    </subcellularLocation>
</comment>
<evidence type="ECO:0000256" key="3">
    <source>
        <dbReference type="ARBA" id="ARBA00029447"/>
    </source>
</evidence>
<feature type="domain" description="T-SNARE coiled-coil homology" evidence="4">
    <location>
        <begin position="2"/>
        <end position="64"/>
    </location>
</feature>
<organism evidence="5 6">
    <name type="scientific">Thalassospira lucentensis</name>
    <dbReference type="NCBI Taxonomy" id="168935"/>
    <lineage>
        <taxon>Bacteria</taxon>
        <taxon>Pseudomonadati</taxon>
        <taxon>Pseudomonadota</taxon>
        <taxon>Alphaproteobacteria</taxon>
        <taxon>Rhodospirillales</taxon>
        <taxon>Thalassospiraceae</taxon>
        <taxon>Thalassospira</taxon>
    </lineage>
</organism>
<dbReference type="Gene3D" id="1.10.287.950">
    <property type="entry name" value="Methyl-accepting chemotaxis protein"/>
    <property type="match status" value="1"/>
</dbReference>
<keyword evidence="2" id="KW-0472">Membrane</keyword>
<evidence type="ECO:0000313" key="5">
    <source>
        <dbReference type="EMBL" id="HBU97429.1"/>
    </source>
</evidence>
<comment type="similarity">
    <text evidence="3">Belongs to the methyl-accepting chemotaxis (MCP) protein family.</text>
</comment>
<keyword evidence="2" id="KW-0997">Cell inner membrane</keyword>
<dbReference type="Proteomes" id="UP000264753">
    <property type="component" value="Unassembled WGS sequence"/>
</dbReference>
<feature type="non-terminal residue" evidence="5">
    <location>
        <position position="1"/>
    </location>
</feature>